<evidence type="ECO:0000313" key="2">
    <source>
        <dbReference type="Proteomes" id="UP001432027"/>
    </source>
</evidence>
<keyword evidence="2" id="KW-1185">Reference proteome</keyword>
<gene>
    <name evidence="1" type="ORF">PENTCL1PPCAC_17155</name>
</gene>
<reference evidence="1" key="1">
    <citation type="submission" date="2023-10" db="EMBL/GenBank/DDBJ databases">
        <title>Genome assembly of Pristionchus species.</title>
        <authorList>
            <person name="Yoshida K."/>
            <person name="Sommer R.J."/>
        </authorList>
    </citation>
    <scope>NUCLEOTIDE SEQUENCE</scope>
    <source>
        <strain evidence="1">RS0144</strain>
    </source>
</reference>
<name>A0AAV5TL11_9BILA</name>
<comment type="caution">
    <text evidence="1">The sequence shown here is derived from an EMBL/GenBank/DDBJ whole genome shotgun (WGS) entry which is preliminary data.</text>
</comment>
<dbReference type="Proteomes" id="UP001432027">
    <property type="component" value="Unassembled WGS sequence"/>
</dbReference>
<feature type="non-terminal residue" evidence="1">
    <location>
        <position position="1"/>
    </location>
</feature>
<dbReference type="AlphaFoldDB" id="A0AAV5TL11"/>
<dbReference type="EMBL" id="BTSX01000004">
    <property type="protein sequence ID" value="GMS94980.1"/>
    <property type="molecule type" value="Genomic_DNA"/>
</dbReference>
<sequence length="99" mass="10678">DEGRVGCGVCCCNIGARVALDDSVLGVSSFRRGKISRVCQVEMLGSYSSTVRSSHCILAVDGYLGVLKITSVQLGTRVGAPAWTPMTRETRRMDERIIV</sequence>
<feature type="non-terminal residue" evidence="1">
    <location>
        <position position="99"/>
    </location>
</feature>
<accession>A0AAV5TL11</accession>
<organism evidence="1 2">
    <name type="scientific">Pristionchus entomophagus</name>
    <dbReference type="NCBI Taxonomy" id="358040"/>
    <lineage>
        <taxon>Eukaryota</taxon>
        <taxon>Metazoa</taxon>
        <taxon>Ecdysozoa</taxon>
        <taxon>Nematoda</taxon>
        <taxon>Chromadorea</taxon>
        <taxon>Rhabditida</taxon>
        <taxon>Rhabditina</taxon>
        <taxon>Diplogasteromorpha</taxon>
        <taxon>Diplogasteroidea</taxon>
        <taxon>Neodiplogasteridae</taxon>
        <taxon>Pristionchus</taxon>
    </lineage>
</organism>
<proteinExistence type="predicted"/>
<protein>
    <submittedName>
        <fullName evidence="1">Uncharacterized protein</fullName>
    </submittedName>
</protein>
<evidence type="ECO:0000313" key="1">
    <source>
        <dbReference type="EMBL" id="GMS94980.1"/>
    </source>
</evidence>